<evidence type="ECO:0000259" key="1">
    <source>
        <dbReference type="PROSITE" id="PS50994"/>
    </source>
</evidence>
<dbReference type="PANTHER" id="PTHR37984:SF5">
    <property type="entry name" value="PROTEIN NYNRIN-LIKE"/>
    <property type="match status" value="1"/>
</dbReference>
<dbReference type="SUPFAM" id="SSF53098">
    <property type="entry name" value="Ribonuclease H-like"/>
    <property type="match status" value="1"/>
</dbReference>
<organism evidence="2 3">
    <name type="scientific">Rhizophlyctis rosea</name>
    <dbReference type="NCBI Taxonomy" id="64517"/>
    <lineage>
        <taxon>Eukaryota</taxon>
        <taxon>Fungi</taxon>
        <taxon>Fungi incertae sedis</taxon>
        <taxon>Chytridiomycota</taxon>
        <taxon>Chytridiomycota incertae sedis</taxon>
        <taxon>Chytridiomycetes</taxon>
        <taxon>Rhizophlyctidales</taxon>
        <taxon>Rhizophlyctidaceae</taxon>
        <taxon>Rhizophlyctis</taxon>
    </lineage>
</organism>
<dbReference type="PANTHER" id="PTHR37984">
    <property type="entry name" value="PROTEIN CBG26694"/>
    <property type="match status" value="1"/>
</dbReference>
<name>A0AAD5SCW1_9FUNG</name>
<proteinExistence type="predicted"/>
<dbReference type="GO" id="GO:0015074">
    <property type="term" value="P:DNA integration"/>
    <property type="evidence" value="ECO:0007669"/>
    <property type="project" value="InterPro"/>
</dbReference>
<dbReference type="GO" id="GO:0005634">
    <property type="term" value="C:nucleus"/>
    <property type="evidence" value="ECO:0007669"/>
    <property type="project" value="UniProtKB-ARBA"/>
</dbReference>
<accession>A0AAD5SCW1</accession>
<dbReference type="InterPro" id="IPR001584">
    <property type="entry name" value="Integrase_cat-core"/>
</dbReference>
<keyword evidence="3" id="KW-1185">Reference proteome</keyword>
<dbReference type="SMART" id="SM00298">
    <property type="entry name" value="CHROMO"/>
    <property type="match status" value="1"/>
</dbReference>
<feature type="domain" description="Integrase catalytic" evidence="1">
    <location>
        <begin position="74"/>
        <end position="230"/>
    </location>
</feature>
<dbReference type="Pfam" id="PF00665">
    <property type="entry name" value="rve"/>
    <property type="match status" value="1"/>
</dbReference>
<dbReference type="SUPFAM" id="SSF54160">
    <property type="entry name" value="Chromo domain-like"/>
    <property type="match status" value="1"/>
</dbReference>
<protein>
    <recommendedName>
        <fullName evidence="1">Integrase catalytic domain-containing protein</fullName>
    </recommendedName>
</protein>
<reference evidence="2" key="1">
    <citation type="submission" date="2020-05" db="EMBL/GenBank/DDBJ databases">
        <title>Phylogenomic resolution of chytrid fungi.</title>
        <authorList>
            <person name="Stajich J.E."/>
            <person name="Amses K."/>
            <person name="Simmons R."/>
            <person name="Seto K."/>
            <person name="Myers J."/>
            <person name="Bonds A."/>
            <person name="Quandt C.A."/>
            <person name="Barry K."/>
            <person name="Liu P."/>
            <person name="Grigoriev I."/>
            <person name="Longcore J.E."/>
            <person name="James T.Y."/>
        </authorList>
    </citation>
    <scope>NUCLEOTIDE SEQUENCE</scope>
    <source>
        <strain evidence="2">JEL0318</strain>
    </source>
</reference>
<dbReference type="InterPro" id="IPR012337">
    <property type="entry name" value="RNaseH-like_sf"/>
</dbReference>
<comment type="caution">
    <text evidence="2">The sequence shown here is derived from an EMBL/GenBank/DDBJ whole genome shotgun (WGS) entry which is preliminary data.</text>
</comment>
<dbReference type="InterPro" id="IPR000953">
    <property type="entry name" value="Chromo/chromo_shadow_dom"/>
</dbReference>
<dbReference type="EMBL" id="JADGJD010000401">
    <property type="protein sequence ID" value="KAJ3051394.1"/>
    <property type="molecule type" value="Genomic_DNA"/>
</dbReference>
<dbReference type="InterPro" id="IPR036397">
    <property type="entry name" value="RNaseH_sf"/>
</dbReference>
<sequence>MPYKLTSEQEDFLRDLIYKKANFFGRDKLFYLIKTKHPEMEISRRMLWSFMDRQEVFQINRRPQMKRGTVLPITSQKPGHIQMDNLYVQHPFNGFRFITHAVDTFTKKDYAKPVKSLDVESMKAAIDTFFSQGMKCSLLQTDNGPEFKGDFVDYCKSKGMKHQFSKPNSPWSNSVVESRNGAISKAIDMWMRSSGETNWVDMLPTFIRNIHSTMSYSTKKSAEEIEADESTHAAIAEDVVNRASKSFKGKSGKTSDTKVDDWVRLRLFDKSGIVHRTRTGYWSDEIYKVTSIYQPRKIANVSQSFRLVNKDTNEVKKGLWSLAQVLNIPKDTETLAAPPRNPPAVNEDDVSDDDQLEWQLDSILKHKVVRATRRKPEHLMFQVKYTGYRKLYWIPERDFSGAQEMLNSYKKDNGLL</sequence>
<dbReference type="InterPro" id="IPR016197">
    <property type="entry name" value="Chromo-like_dom_sf"/>
</dbReference>
<dbReference type="PROSITE" id="PS50994">
    <property type="entry name" value="INTEGRASE"/>
    <property type="match status" value="1"/>
</dbReference>
<evidence type="ECO:0000313" key="3">
    <source>
        <dbReference type="Proteomes" id="UP001212841"/>
    </source>
</evidence>
<dbReference type="InterPro" id="IPR050951">
    <property type="entry name" value="Retrovirus_Pol_polyprotein"/>
</dbReference>
<evidence type="ECO:0000313" key="2">
    <source>
        <dbReference type="EMBL" id="KAJ3051394.1"/>
    </source>
</evidence>
<dbReference type="Proteomes" id="UP001212841">
    <property type="component" value="Unassembled WGS sequence"/>
</dbReference>
<dbReference type="Gene3D" id="3.30.420.10">
    <property type="entry name" value="Ribonuclease H-like superfamily/Ribonuclease H"/>
    <property type="match status" value="1"/>
</dbReference>
<dbReference type="AlphaFoldDB" id="A0AAD5SCW1"/>
<gene>
    <name evidence="2" type="ORF">HK097_007627</name>
</gene>
<dbReference type="GO" id="GO:0003676">
    <property type="term" value="F:nucleic acid binding"/>
    <property type="evidence" value="ECO:0007669"/>
    <property type="project" value="InterPro"/>
</dbReference>
<dbReference type="Gene3D" id="2.40.50.40">
    <property type="match status" value="1"/>
</dbReference>